<evidence type="ECO:0000313" key="2">
    <source>
        <dbReference type="EMBL" id="MFD1937335.1"/>
    </source>
</evidence>
<name>A0ABW4T896_9ACTN</name>
<feature type="region of interest" description="Disordered" evidence="1">
    <location>
        <begin position="57"/>
        <end position="77"/>
    </location>
</feature>
<dbReference type="EMBL" id="JBHUFV010000058">
    <property type="protein sequence ID" value="MFD1937335.1"/>
    <property type="molecule type" value="Genomic_DNA"/>
</dbReference>
<evidence type="ECO:0000313" key="3">
    <source>
        <dbReference type="Proteomes" id="UP001597368"/>
    </source>
</evidence>
<evidence type="ECO:0000256" key="1">
    <source>
        <dbReference type="SAM" id="MobiDB-lite"/>
    </source>
</evidence>
<accession>A0ABW4T896</accession>
<protein>
    <submittedName>
        <fullName evidence="2">Uncharacterized protein</fullName>
    </submittedName>
</protein>
<keyword evidence="3" id="KW-1185">Reference proteome</keyword>
<reference evidence="3" key="1">
    <citation type="journal article" date="2019" name="Int. J. Syst. Evol. Microbiol.">
        <title>The Global Catalogue of Microorganisms (GCM) 10K type strain sequencing project: providing services to taxonomists for standard genome sequencing and annotation.</title>
        <authorList>
            <consortium name="The Broad Institute Genomics Platform"/>
            <consortium name="The Broad Institute Genome Sequencing Center for Infectious Disease"/>
            <person name="Wu L."/>
            <person name="Ma J."/>
        </authorList>
    </citation>
    <scope>NUCLEOTIDE SEQUENCE [LARGE SCALE GENOMIC DNA]</scope>
    <source>
        <strain evidence="3">ICMP 6774ER</strain>
    </source>
</reference>
<organism evidence="2 3">
    <name type="scientific">Nonomuraea mangrovi</name>
    <dbReference type="NCBI Taxonomy" id="2316207"/>
    <lineage>
        <taxon>Bacteria</taxon>
        <taxon>Bacillati</taxon>
        <taxon>Actinomycetota</taxon>
        <taxon>Actinomycetes</taxon>
        <taxon>Streptosporangiales</taxon>
        <taxon>Streptosporangiaceae</taxon>
        <taxon>Nonomuraea</taxon>
    </lineage>
</organism>
<feature type="region of interest" description="Disordered" evidence="1">
    <location>
        <begin position="1"/>
        <end position="27"/>
    </location>
</feature>
<proteinExistence type="predicted"/>
<dbReference type="Proteomes" id="UP001597368">
    <property type="component" value="Unassembled WGS sequence"/>
</dbReference>
<comment type="caution">
    <text evidence="2">The sequence shown here is derived from an EMBL/GenBank/DDBJ whole genome shotgun (WGS) entry which is preliminary data.</text>
</comment>
<gene>
    <name evidence="2" type="ORF">ACFSKW_38285</name>
</gene>
<dbReference type="RefSeq" id="WP_379578418.1">
    <property type="nucleotide sequence ID" value="NZ_JBHUFV010000058.1"/>
</dbReference>
<sequence length="94" mass="10008">MPRPPSAPSRTTSGFSRLSPVSAPAGVRVRPLAATRESASPSSRSAAWLSAFHRRTSCTATPRDEEEHSAARSSSAAADNRWIADEFLVDVLAD</sequence>